<dbReference type="CDD" id="cd04301">
    <property type="entry name" value="NAT_SF"/>
    <property type="match status" value="1"/>
</dbReference>
<sequence length="162" mass="18305">MAHERRIKYLDKLGDKYDMGPAKAEDRAPLIEMYDKFVPKAVTQGLPPADSKARLIWVQGLIEEGENFVAKRKGKVVGHCSLIPDESRSDGEYLIFVSNTFRNRGLGTGLTEMAVARGRELALKSIWLTVEALNFRAIKLYKKIGFAFCDAGERERTMILRL</sequence>
<protein>
    <submittedName>
        <fullName evidence="2">GNAT family N-acetyltransferase</fullName>
    </submittedName>
</protein>
<evidence type="ECO:0000313" key="2">
    <source>
        <dbReference type="EMBL" id="MBI5247923.1"/>
    </source>
</evidence>
<accession>A0A9D6UZD9</accession>
<dbReference type="Proteomes" id="UP000807825">
    <property type="component" value="Unassembled WGS sequence"/>
</dbReference>
<comment type="caution">
    <text evidence="2">The sequence shown here is derived from an EMBL/GenBank/DDBJ whole genome shotgun (WGS) entry which is preliminary data.</text>
</comment>
<organism evidence="2 3">
    <name type="scientific">Desulfomonile tiedjei</name>
    <dbReference type="NCBI Taxonomy" id="2358"/>
    <lineage>
        <taxon>Bacteria</taxon>
        <taxon>Pseudomonadati</taxon>
        <taxon>Thermodesulfobacteriota</taxon>
        <taxon>Desulfomonilia</taxon>
        <taxon>Desulfomonilales</taxon>
        <taxon>Desulfomonilaceae</taxon>
        <taxon>Desulfomonile</taxon>
    </lineage>
</organism>
<dbReference type="GO" id="GO:0016747">
    <property type="term" value="F:acyltransferase activity, transferring groups other than amino-acyl groups"/>
    <property type="evidence" value="ECO:0007669"/>
    <property type="project" value="InterPro"/>
</dbReference>
<dbReference type="PROSITE" id="PS51186">
    <property type="entry name" value="GNAT"/>
    <property type="match status" value="1"/>
</dbReference>
<evidence type="ECO:0000313" key="3">
    <source>
        <dbReference type="Proteomes" id="UP000807825"/>
    </source>
</evidence>
<dbReference type="EMBL" id="JACRDE010000013">
    <property type="protein sequence ID" value="MBI5247923.1"/>
    <property type="molecule type" value="Genomic_DNA"/>
</dbReference>
<dbReference type="PANTHER" id="PTHR43617">
    <property type="entry name" value="L-AMINO ACID N-ACETYLTRANSFERASE"/>
    <property type="match status" value="1"/>
</dbReference>
<dbReference type="Gene3D" id="3.40.630.30">
    <property type="match status" value="1"/>
</dbReference>
<dbReference type="InterPro" id="IPR000182">
    <property type="entry name" value="GNAT_dom"/>
</dbReference>
<feature type="domain" description="N-acetyltransferase" evidence="1">
    <location>
        <begin position="17"/>
        <end position="162"/>
    </location>
</feature>
<dbReference type="InterPro" id="IPR050276">
    <property type="entry name" value="MshD_Acetyltransferase"/>
</dbReference>
<dbReference type="AlphaFoldDB" id="A0A9D6UZD9"/>
<reference evidence="2" key="1">
    <citation type="submission" date="2020-07" db="EMBL/GenBank/DDBJ databases">
        <title>Huge and variable diversity of episymbiotic CPR bacteria and DPANN archaea in groundwater ecosystems.</title>
        <authorList>
            <person name="He C.Y."/>
            <person name="Keren R."/>
            <person name="Whittaker M."/>
            <person name="Farag I.F."/>
            <person name="Doudna J."/>
            <person name="Cate J.H.D."/>
            <person name="Banfield J.F."/>
        </authorList>
    </citation>
    <scope>NUCLEOTIDE SEQUENCE</scope>
    <source>
        <strain evidence="2">NC_groundwater_1664_Pr3_B-0.1um_52_9</strain>
    </source>
</reference>
<dbReference type="SUPFAM" id="SSF55729">
    <property type="entry name" value="Acyl-CoA N-acyltransferases (Nat)"/>
    <property type="match status" value="1"/>
</dbReference>
<name>A0A9D6UZD9_9BACT</name>
<dbReference type="InterPro" id="IPR016181">
    <property type="entry name" value="Acyl_CoA_acyltransferase"/>
</dbReference>
<dbReference type="Pfam" id="PF00583">
    <property type="entry name" value="Acetyltransf_1"/>
    <property type="match status" value="1"/>
</dbReference>
<proteinExistence type="predicted"/>
<evidence type="ECO:0000259" key="1">
    <source>
        <dbReference type="PROSITE" id="PS51186"/>
    </source>
</evidence>
<gene>
    <name evidence="2" type="ORF">HY912_00380</name>
</gene>